<dbReference type="Gene3D" id="3.30.1950.10">
    <property type="entry name" value="wza like domain"/>
    <property type="match status" value="1"/>
</dbReference>
<keyword evidence="1" id="KW-0732">Signal</keyword>
<dbReference type="PANTHER" id="PTHR33619">
    <property type="entry name" value="POLYSACCHARIDE EXPORT PROTEIN GFCE-RELATED"/>
    <property type="match status" value="1"/>
</dbReference>
<dbReference type="Pfam" id="PF02563">
    <property type="entry name" value="Poly_export"/>
    <property type="match status" value="1"/>
</dbReference>
<dbReference type="Pfam" id="PF10531">
    <property type="entry name" value="SLBB"/>
    <property type="match status" value="1"/>
</dbReference>
<feature type="domain" description="Soluble ligand binding" evidence="3">
    <location>
        <begin position="115"/>
        <end position="159"/>
    </location>
</feature>
<feature type="domain" description="Polysaccharide export protein N-terminal" evidence="2">
    <location>
        <begin position="37"/>
        <end position="109"/>
    </location>
</feature>
<dbReference type="PANTHER" id="PTHR33619:SF3">
    <property type="entry name" value="POLYSACCHARIDE EXPORT PROTEIN GFCE-RELATED"/>
    <property type="match status" value="1"/>
</dbReference>
<dbReference type="EMBL" id="CP049332">
    <property type="protein sequence ID" value="QIH44561.1"/>
    <property type="molecule type" value="Genomic_DNA"/>
</dbReference>
<dbReference type="InterPro" id="IPR019554">
    <property type="entry name" value="Soluble_ligand-bd"/>
</dbReference>
<name>A0A6G7CQY3_9VIBR</name>
<reference evidence="4 5" key="1">
    <citation type="submission" date="2020-02" db="EMBL/GenBank/DDBJ databases">
        <title>A complete genome of a marine bacterium Vibrio sp. ZWAL4003 isolated from the mangrove sediment with the ability to degrade polysaccharides.</title>
        <authorList>
            <person name="Wu J."/>
            <person name="Qu W."/>
            <person name="Zeng R."/>
        </authorList>
    </citation>
    <scope>NUCLEOTIDE SEQUENCE [LARGE SCALE GENOMIC DNA]</scope>
    <source>
        <strain evidence="4 5">ZWAL4003</strain>
    </source>
</reference>
<sequence length="187" mass="20578">MSVPLMAGEVAKNGTNATSEQQTDPQQADSQVHENLDDYLLGTGDRIEIIVYGEPDMSMKFKVSKSGVVNFPYIGEVVIAGRPPSAIETEIEERLRGDYLLNPSVTINMEAFRLFYIFGEVTSPNGYEFQPRLTVEQAIAIAGGFTDRADRGDISIRSGTTNEVIEDVELTHPVQPGDTVIVEQSFF</sequence>
<dbReference type="InterPro" id="IPR003715">
    <property type="entry name" value="Poly_export_N"/>
</dbReference>
<evidence type="ECO:0000259" key="3">
    <source>
        <dbReference type="Pfam" id="PF10531"/>
    </source>
</evidence>
<evidence type="ECO:0000259" key="2">
    <source>
        <dbReference type="Pfam" id="PF02563"/>
    </source>
</evidence>
<dbReference type="AlphaFoldDB" id="A0A6G7CQY3"/>
<dbReference type="Proteomes" id="UP000503003">
    <property type="component" value="Chromosome 2"/>
</dbReference>
<dbReference type="GO" id="GO:0015159">
    <property type="term" value="F:polysaccharide transmembrane transporter activity"/>
    <property type="evidence" value="ECO:0007669"/>
    <property type="project" value="InterPro"/>
</dbReference>
<evidence type="ECO:0000313" key="4">
    <source>
        <dbReference type="EMBL" id="QIH44561.1"/>
    </source>
</evidence>
<keyword evidence="5" id="KW-1185">Reference proteome</keyword>
<protein>
    <submittedName>
        <fullName evidence="4">Polysaccharide export protein</fullName>
    </submittedName>
</protein>
<proteinExistence type="predicted"/>
<accession>A0A6G7CQY3</accession>
<evidence type="ECO:0000256" key="1">
    <source>
        <dbReference type="ARBA" id="ARBA00022729"/>
    </source>
</evidence>
<organism evidence="4 5">
    <name type="scientific">Vibrio ziniensis</name>
    <dbReference type="NCBI Taxonomy" id="2711221"/>
    <lineage>
        <taxon>Bacteria</taxon>
        <taxon>Pseudomonadati</taxon>
        <taxon>Pseudomonadota</taxon>
        <taxon>Gammaproteobacteria</taxon>
        <taxon>Vibrionales</taxon>
        <taxon>Vibrionaceae</taxon>
        <taxon>Vibrio</taxon>
    </lineage>
</organism>
<dbReference type="InterPro" id="IPR049712">
    <property type="entry name" value="Poly_export"/>
</dbReference>
<gene>
    <name evidence="4" type="ORF">G5S32_19545</name>
</gene>
<evidence type="ECO:0000313" key="5">
    <source>
        <dbReference type="Proteomes" id="UP000503003"/>
    </source>
</evidence>
<dbReference type="KEGG" id="vzi:G5S32_19545"/>